<dbReference type="Pfam" id="PF07362">
    <property type="entry name" value="CcdA"/>
    <property type="match status" value="1"/>
</dbReference>
<keyword evidence="3" id="KW-1185">Reference proteome</keyword>
<protein>
    <submittedName>
        <fullName evidence="2">Type II toxin-antitoxin system CcdA family antitoxin</fullName>
    </submittedName>
</protein>
<evidence type="ECO:0000313" key="2">
    <source>
        <dbReference type="EMBL" id="MFD1613363.1"/>
    </source>
</evidence>
<comment type="caution">
    <text evidence="2">The sequence shown here is derived from an EMBL/GenBank/DDBJ whole genome shotgun (WGS) entry which is preliminary data.</text>
</comment>
<sequence>MEKERKSAKEPEHSGSFALSPEAQAWIRENWAAIQSSNAWVDEHGLPLAKFRLF</sequence>
<keyword evidence="1" id="KW-1277">Toxin-antitoxin system</keyword>
<proteinExistence type="predicted"/>
<dbReference type="Proteomes" id="UP001597115">
    <property type="component" value="Unassembled WGS sequence"/>
</dbReference>
<dbReference type="InterPro" id="IPR009956">
    <property type="entry name" value="Post-segregation_anti-tox_CcdA"/>
</dbReference>
<evidence type="ECO:0000256" key="1">
    <source>
        <dbReference type="ARBA" id="ARBA00022649"/>
    </source>
</evidence>
<evidence type="ECO:0000313" key="3">
    <source>
        <dbReference type="Proteomes" id="UP001597115"/>
    </source>
</evidence>
<reference evidence="3" key="1">
    <citation type="journal article" date="2019" name="Int. J. Syst. Evol. Microbiol.">
        <title>The Global Catalogue of Microorganisms (GCM) 10K type strain sequencing project: providing services to taxonomists for standard genome sequencing and annotation.</title>
        <authorList>
            <consortium name="The Broad Institute Genomics Platform"/>
            <consortium name="The Broad Institute Genome Sequencing Center for Infectious Disease"/>
            <person name="Wu L."/>
            <person name="Ma J."/>
        </authorList>
    </citation>
    <scope>NUCLEOTIDE SEQUENCE [LARGE SCALE GENOMIC DNA]</scope>
    <source>
        <strain evidence="3">CGMCC 1.16275</strain>
    </source>
</reference>
<accession>A0ABW4I632</accession>
<dbReference type="EMBL" id="JBHUDY010000003">
    <property type="protein sequence ID" value="MFD1613363.1"/>
    <property type="molecule type" value="Genomic_DNA"/>
</dbReference>
<gene>
    <name evidence="2" type="ORF">ACFSCW_16305</name>
</gene>
<dbReference type="RefSeq" id="WP_380891397.1">
    <property type="nucleotide sequence ID" value="NZ_JBHUDY010000003.1"/>
</dbReference>
<name>A0ABW4I632_9SPHN</name>
<organism evidence="2 3">
    <name type="scientific">Sphingomonas tabacisoli</name>
    <dbReference type="NCBI Taxonomy" id="2249466"/>
    <lineage>
        <taxon>Bacteria</taxon>
        <taxon>Pseudomonadati</taxon>
        <taxon>Pseudomonadota</taxon>
        <taxon>Alphaproteobacteria</taxon>
        <taxon>Sphingomonadales</taxon>
        <taxon>Sphingomonadaceae</taxon>
        <taxon>Sphingomonas</taxon>
    </lineage>
</organism>